<dbReference type="EMBL" id="BJVR01000032">
    <property type="protein sequence ID" value="GEL51368.1"/>
    <property type="molecule type" value="Genomic_DNA"/>
</dbReference>
<organism evidence="1 2">
    <name type="scientific">Acetobacter tropicalis</name>
    <dbReference type="NCBI Taxonomy" id="104102"/>
    <lineage>
        <taxon>Bacteria</taxon>
        <taxon>Pseudomonadati</taxon>
        <taxon>Pseudomonadota</taxon>
        <taxon>Alphaproteobacteria</taxon>
        <taxon>Acetobacterales</taxon>
        <taxon>Acetobacteraceae</taxon>
        <taxon>Acetobacter</taxon>
    </lineage>
</organism>
<evidence type="ECO:0008006" key="3">
    <source>
        <dbReference type="Google" id="ProtNLM"/>
    </source>
</evidence>
<protein>
    <recommendedName>
        <fullName evidence="3">Peptidase A2 domain-containing protein</fullName>
    </recommendedName>
</protein>
<gene>
    <name evidence="1" type="ORF">ATR01nite_24430</name>
</gene>
<dbReference type="AlphaFoldDB" id="A0A511FQZ1"/>
<evidence type="ECO:0000313" key="1">
    <source>
        <dbReference type="EMBL" id="GEL51368.1"/>
    </source>
</evidence>
<accession>A0A511FQZ1</accession>
<sequence length="264" mass="28778">MFEAGHFYVTPTARTGYTPRLIVDTGGAGFGGLYALRRDIVSRLGGTVTTCKQPDFKVGLVGGISFRTGAGLPSVTQPRPCGADAVILDADAGVKAADGMLGAGYLSHFIWTFDYPAKKILLEPQDWHPDPHAVRVPLSFVHNQNGERGSDFPEVTLMIDGEPVPLLFDTGATAFPTPAGLTAQHIPTVKGEGVKSYIIKSVFEKWHAHHPEWRIVENGDSLIQGTRLIEVPEITLGTQRVGPVWFTERPDRNFGLERMSLWMG</sequence>
<dbReference type="Proteomes" id="UP000321800">
    <property type="component" value="Unassembled WGS sequence"/>
</dbReference>
<name>A0A511FQZ1_9PROT</name>
<comment type="caution">
    <text evidence="1">The sequence shown here is derived from an EMBL/GenBank/DDBJ whole genome shotgun (WGS) entry which is preliminary data.</text>
</comment>
<evidence type="ECO:0000313" key="2">
    <source>
        <dbReference type="Proteomes" id="UP000321800"/>
    </source>
</evidence>
<proteinExistence type="predicted"/>
<reference evidence="1 2" key="1">
    <citation type="submission" date="2019-07" db="EMBL/GenBank/DDBJ databases">
        <title>Whole genome shotgun sequence of Acetobacter tropicalis NBRC 16470.</title>
        <authorList>
            <person name="Hosoyama A."/>
            <person name="Uohara A."/>
            <person name="Ohji S."/>
            <person name="Ichikawa N."/>
        </authorList>
    </citation>
    <scope>NUCLEOTIDE SEQUENCE [LARGE SCALE GENOMIC DNA]</scope>
    <source>
        <strain evidence="1 2">NBRC 16470</strain>
    </source>
</reference>